<feature type="compositionally biased region" description="Low complexity" evidence="1">
    <location>
        <begin position="95"/>
        <end position="106"/>
    </location>
</feature>
<name>A0A2P6V2T5_9CHLO</name>
<evidence type="ECO:0000256" key="1">
    <source>
        <dbReference type="SAM" id="MobiDB-lite"/>
    </source>
</evidence>
<accession>A0A2P6V2T5</accession>
<organism evidence="2 3">
    <name type="scientific">Micractinium conductrix</name>
    <dbReference type="NCBI Taxonomy" id="554055"/>
    <lineage>
        <taxon>Eukaryota</taxon>
        <taxon>Viridiplantae</taxon>
        <taxon>Chlorophyta</taxon>
        <taxon>core chlorophytes</taxon>
        <taxon>Trebouxiophyceae</taxon>
        <taxon>Chlorellales</taxon>
        <taxon>Chlorellaceae</taxon>
        <taxon>Chlorella clade</taxon>
        <taxon>Micractinium</taxon>
    </lineage>
</organism>
<dbReference type="EMBL" id="LHPF02000038">
    <property type="protein sequence ID" value="PSC68374.1"/>
    <property type="molecule type" value="Genomic_DNA"/>
</dbReference>
<sequence>MAAQTQALLAEKAALAVQAAALEAQKRQLEEQLNYLLPAEESEEWGYEGEEEEQAACGSGISSGCQPDTPHGQLPDGMAAALQGRLGTLAAERRLLLAQADGSSGPSPGGPSPGSGGSSTRQRQEGSSPR</sequence>
<feature type="region of interest" description="Disordered" evidence="1">
    <location>
        <begin position="95"/>
        <end position="130"/>
    </location>
</feature>
<dbReference type="Proteomes" id="UP000239649">
    <property type="component" value="Unassembled WGS sequence"/>
</dbReference>
<feature type="compositionally biased region" description="Acidic residues" evidence="1">
    <location>
        <begin position="42"/>
        <end position="54"/>
    </location>
</feature>
<evidence type="ECO:0000313" key="3">
    <source>
        <dbReference type="Proteomes" id="UP000239649"/>
    </source>
</evidence>
<feature type="region of interest" description="Disordered" evidence="1">
    <location>
        <begin position="42"/>
        <end position="77"/>
    </location>
</feature>
<gene>
    <name evidence="2" type="ORF">C2E20_8045</name>
</gene>
<protein>
    <submittedName>
        <fullName evidence="2">E2F transcription factor 3</fullName>
    </submittedName>
</protein>
<evidence type="ECO:0000313" key="2">
    <source>
        <dbReference type="EMBL" id="PSC68374.1"/>
    </source>
</evidence>
<reference evidence="2 3" key="1">
    <citation type="journal article" date="2018" name="Plant J.">
        <title>Genome sequences of Chlorella sorokiniana UTEX 1602 and Micractinium conductrix SAG 241.80: implications to maltose excretion by a green alga.</title>
        <authorList>
            <person name="Arriola M.B."/>
            <person name="Velmurugan N."/>
            <person name="Zhang Y."/>
            <person name="Plunkett M.H."/>
            <person name="Hondzo H."/>
            <person name="Barney B.M."/>
        </authorList>
    </citation>
    <scope>NUCLEOTIDE SEQUENCE [LARGE SCALE GENOMIC DNA]</scope>
    <source>
        <strain evidence="2 3">SAG 241.80</strain>
    </source>
</reference>
<comment type="caution">
    <text evidence="2">The sequence shown here is derived from an EMBL/GenBank/DDBJ whole genome shotgun (WGS) entry which is preliminary data.</text>
</comment>
<dbReference type="AlphaFoldDB" id="A0A2P6V2T5"/>
<proteinExistence type="predicted"/>
<keyword evidence="3" id="KW-1185">Reference proteome</keyword>